<gene>
    <name evidence="7" type="ORF">FAP39_07180</name>
</gene>
<dbReference type="AlphaFoldDB" id="A0A4U7N5S3"/>
<sequence>MTPSARIQTAIEILDDILSGTPAEKALTGWARKSRFAGSKDRAAVRDHVFDALRRRASAALQGGSDDGRGIMLGVLAQDEADLERLFSGDGYGAAPMTEAEVAAVAAKVAEPVDLPDWIVPMLRTDLGTAFPENADALRQRAPVCLRVNLKKTTRDAAQLVLQDDGVTTAPMSQADTALQVLEGPRKVAVGQAYQTGLVELQDVSSQAAIAALPWSDGQRVLDYCAGGGGKLLAIAGRMEGAFFAHDANPDRMQDLPARAARAGVDVEIVAPDSISQHAPFDVVFCDVPCSGSGTWRRTPDAKWRFTAEMLDDLNAVQAQILQEASGLVAQGGMLVYATCSLLAAENGDQVDKFVQENPEWSVVHRQQKTLADGSDGFFFAQFTRV</sequence>
<evidence type="ECO:0000256" key="3">
    <source>
        <dbReference type="ARBA" id="ARBA00022691"/>
    </source>
</evidence>
<comment type="caution">
    <text evidence="7">The sequence shown here is derived from an EMBL/GenBank/DDBJ whole genome shotgun (WGS) entry which is preliminary data.</text>
</comment>
<keyword evidence="2 5" id="KW-0808">Transferase</keyword>
<keyword evidence="1 5" id="KW-0489">Methyltransferase</keyword>
<dbReference type="Proteomes" id="UP000306575">
    <property type="component" value="Unassembled WGS sequence"/>
</dbReference>
<evidence type="ECO:0000256" key="2">
    <source>
        <dbReference type="ARBA" id="ARBA00022679"/>
    </source>
</evidence>
<dbReference type="EMBL" id="SULI01000006">
    <property type="protein sequence ID" value="TKZ21199.1"/>
    <property type="molecule type" value="Genomic_DNA"/>
</dbReference>
<evidence type="ECO:0000259" key="6">
    <source>
        <dbReference type="PROSITE" id="PS51686"/>
    </source>
</evidence>
<accession>A0A4U7N5S3</accession>
<dbReference type="Pfam" id="PF01189">
    <property type="entry name" value="Methyltr_RsmB-F"/>
    <property type="match status" value="1"/>
</dbReference>
<dbReference type="Gene3D" id="3.40.50.150">
    <property type="entry name" value="Vaccinia Virus protein VP39"/>
    <property type="match status" value="1"/>
</dbReference>
<comment type="similarity">
    <text evidence="5">Belongs to the class I-like SAM-binding methyltransferase superfamily. RsmB/NOP family.</text>
</comment>
<feature type="active site" description="Nucleophile" evidence="5">
    <location>
        <position position="340"/>
    </location>
</feature>
<dbReference type="OrthoDB" id="9810297at2"/>
<dbReference type="Gene3D" id="3.30.70.1170">
    <property type="entry name" value="Sun protein, domain 3"/>
    <property type="match status" value="1"/>
</dbReference>
<feature type="domain" description="SAM-dependent MTase RsmB/NOP-type" evidence="6">
    <location>
        <begin position="134"/>
        <end position="386"/>
    </location>
</feature>
<evidence type="ECO:0000256" key="5">
    <source>
        <dbReference type="PROSITE-ProRule" id="PRU01023"/>
    </source>
</evidence>
<dbReference type="GO" id="GO:0008173">
    <property type="term" value="F:RNA methyltransferase activity"/>
    <property type="evidence" value="ECO:0007669"/>
    <property type="project" value="InterPro"/>
</dbReference>
<dbReference type="PANTHER" id="PTHR22807">
    <property type="entry name" value="NOP2 YEAST -RELATED NOL1/NOP2/FMU SUN DOMAIN-CONTAINING"/>
    <property type="match status" value="1"/>
</dbReference>
<dbReference type="InterPro" id="IPR029063">
    <property type="entry name" value="SAM-dependent_MTases_sf"/>
</dbReference>
<name>A0A4U7N5S3_9RHOB</name>
<proteinExistence type="inferred from homology"/>
<dbReference type="CDD" id="cd02440">
    <property type="entry name" value="AdoMet_MTases"/>
    <property type="match status" value="1"/>
</dbReference>
<keyword evidence="3 5" id="KW-0949">S-adenosyl-L-methionine</keyword>
<dbReference type="SUPFAM" id="SSF53335">
    <property type="entry name" value="S-adenosyl-L-methionine-dependent methyltransferases"/>
    <property type="match status" value="1"/>
</dbReference>
<feature type="binding site" evidence="5">
    <location>
        <position position="247"/>
    </location>
    <ligand>
        <name>S-adenosyl-L-methionine</name>
        <dbReference type="ChEBI" id="CHEBI:59789"/>
    </ligand>
</feature>
<keyword evidence="8" id="KW-1185">Reference proteome</keyword>
<dbReference type="PRINTS" id="PR02008">
    <property type="entry name" value="RCMTFAMILY"/>
</dbReference>
<dbReference type="PANTHER" id="PTHR22807:SF53">
    <property type="entry name" value="RIBOSOMAL RNA SMALL SUBUNIT METHYLTRANSFERASE B-RELATED"/>
    <property type="match status" value="1"/>
</dbReference>
<dbReference type="InterPro" id="IPR001678">
    <property type="entry name" value="MeTrfase_RsmB-F_NOP2_dom"/>
</dbReference>
<comment type="caution">
    <text evidence="5">Lacks conserved residue(s) required for the propagation of feature annotation.</text>
</comment>
<evidence type="ECO:0000256" key="1">
    <source>
        <dbReference type="ARBA" id="ARBA00022603"/>
    </source>
</evidence>
<dbReference type="InterPro" id="IPR049560">
    <property type="entry name" value="MeTrfase_RsmB-F_NOP2_cat"/>
</dbReference>
<protein>
    <submittedName>
        <fullName evidence="7">RsmB/NOP family class I SAM-dependent RNA methyltransferase</fullName>
    </submittedName>
</protein>
<dbReference type="GO" id="GO:0001510">
    <property type="term" value="P:RNA methylation"/>
    <property type="evidence" value="ECO:0007669"/>
    <property type="project" value="InterPro"/>
</dbReference>
<dbReference type="InterPro" id="IPR023267">
    <property type="entry name" value="RCMT"/>
</dbReference>
<evidence type="ECO:0000313" key="7">
    <source>
        <dbReference type="EMBL" id="TKZ21199.1"/>
    </source>
</evidence>
<dbReference type="GO" id="GO:0003723">
    <property type="term" value="F:RNA binding"/>
    <property type="evidence" value="ECO:0007669"/>
    <property type="project" value="UniProtKB-UniRule"/>
</dbReference>
<evidence type="ECO:0000313" key="8">
    <source>
        <dbReference type="Proteomes" id="UP000306575"/>
    </source>
</evidence>
<dbReference type="Pfam" id="PF22458">
    <property type="entry name" value="RsmF-B_ferredox"/>
    <property type="match status" value="1"/>
</dbReference>
<feature type="binding site" evidence="5">
    <location>
        <position position="287"/>
    </location>
    <ligand>
        <name>S-adenosyl-L-methionine</name>
        <dbReference type="ChEBI" id="CHEBI:59789"/>
    </ligand>
</feature>
<reference evidence="7 8" key="1">
    <citation type="submission" date="2019-04" db="EMBL/GenBank/DDBJ databases">
        <title>Genome sequence of Pelagicola litoralis CL-ES2.</title>
        <authorList>
            <person name="Cao J."/>
        </authorList>
    </citation>
    <scope>NUCLEOTIDE SEQUENCE [LARGE SCALE GENOMIC DNA]</scope>
    <source>
        <strain evidence="7 8">CL-ES2</strain>
    </source>
</reference>
<dbReference type="InterPro" id="IPR054728">
    <property type="entry name" value="RsmB-like_ferredoxin"/>
</dbReference>
<organism evidence="7 8">
    <name type="scientific">Shimia litoralis</name>
    <dbReference type="NCBI Taxonomy" id="420403"/>
    <lineage>
        <taxon>Bacteria</taxon>
        <taxon>Pseudomonadati</taxon>
        <taxon>Pseudomonadota</taxon>
        <taxon>Alphaproteobacteria</taxon>
        <taxon>Rhodobacterales</taxon>
        <taxon>Roseobacteraceae</taxon>
    </lineage>
</organism>
<dbReference type="PROSITE" id="PS51686">
    <property type="entry name" value="SAM_MT_RSMB_NOP"/>
    <property type="match status" value="1"/>
</dbReference>
<evidence type="ECO:0000256" key="4">
    <source>
        <dbReference type="ARBA" id="ARBA00022884"/>
    </source>
</evidence>
<dbReference type="RefSeq" id="WP_138015718.1">
    <property type="nucleotide sequence ID" value="NZ_SULI01000006.1"/>
</dbReference>
<keyword evidence="4 5" id="KW-0694">RNA-binding</keyword>